<dbReference type="EMBL" id="JBBCAQ010000006">
    <property type="protein sequence ID" value="KAK7603872.1"/>
    <property type="molecule type" value="Genomic_DNA"/>
</dbReference>
<sequence>MAQFIDMEPVQQLSIHWIDLRRVPNPTKSLSDIVEDIIANHNSKIKRGKNSDNGYCKGVESVLNGYSFKTYSYCKTTISNIALQTQANPNYTQTSQFILFFFQEEPRRRIIALTSGQAWSVVRPYIDYGFPVKIAEKVADPENMIQLVRRCLFGPNTREDILHPSAYELYKRSNLYHLVESFQCNLKRDSSLFLLINSMEHVDRCLIKVTQGLFRIERQIAIENYPDIFNLLVKYVEEDPMYGSVRVEKADPKFEFLHFLQAARLSKKHLDGLLIKYIFSRWIKKEEPLVDVRHKNLKDFLFSNSFEIKIGSEYEEIGSNPPEIQDILEIIGTDDEEQFTEAFLKGKLKFTDLYYTEHKDSIIDYIEGQVYDAGEMYFKIKKMWYVLEADYLALLWADFKNLIENDLIAQNDEWQLPHPWQGKKGGEKEDVYNRTYLKLAEDGYLMFDQICPNNIEPCDILKYNENAVYLYQVKEKFGQDTRVACSQIMSAATMIRSALATHQPSNYLEILWHKATDTNSEGWRNDVKRQMEALGKDNFMSIFRDRKIVFVYAYLPEPNKDFLSLLSKSEKPIEERLVDKLITSGYLDSQRRLTGRFFSTVEETFSIEGETKRTCERIYRQLAAGRFSKSTLAKIELVQLAQNLRDLNFHLKICEIRRS</sequence>
<proteinExistence type="predicted"/>
<evidence type="ECO:0000313" key="2">
    <source>
        <dbReference type="Proteomes" id="UP001367676"/>
    </source>
</evidence>
<name>A0AAN9YAH8_9HEMI</name>
<organism evidence="1 2">
    <name type="scientific">Parthenolecanium corni</name>
    <dbReference type="NCBI Taxonomy" id="536013"/>
    <lineage>
        <taxon>Eukaryota</taxon>
        <taxon>Metazoa</taxon>
        <taxon>Ecdysozoa</taxon>
        <taxon>Arthropoda</taxon>
        <taxon>Hexapoda</taxon>
        <taxon>Insecta</taxon>
        <taxon>Pterygota</taxon>
        <taxon>Neoptera</taxon>
        <taxon>Paraneoptera</taxon>
        <taxon>Hemiptera</taxon>
        <taxon>Sternorrhyncha</taxon>
        <taxon>Coccoidea</taxon>
        <taxon>Coccidae</taxon>
        <taxon>Parthenolecanium</taxon>
    </lineage>
</organism>
<dbReference type="AlphaFoldDB" id="A0AAN9YAH8"/>
<protein>
    <submittedName>
        <fullName evidence="1">Uncharacterized protein</fullName>
    </submittedName>
</protein>
<comment type="caution">
    <text evidence="1">The sequence shown here is derived from an EMBL/GenBank/DDBJ whole genome shotgun (WGS) entry which is preliminary data.</text>
</comment>
<dbReference type="Pfam" id="PF19614">
    <property type="entry name" value="DUF6119"/>
    <property type="match status" value="1"/>
</dbReference>
<gene>
    <name evidence="1" type="ORF">V9T40_003871</name>
</gene>
<accession>A0AAN9YAH8</accession>
<dbReference type="InterPro" id="IPR026487">
    <property type="entry name" value="CHP04141"/>
</dbReference>
<dbReference type="Proteomes" id="UP001367676">
    <property type="component" value="Unassembled WGS sequence"/>
</dbReference>
<dbReference type="NCBIfam" id="TIGR04141">
    <property type="entry name" value="TIGR04141 family sporadically distributed protein"/>
    <property type="match status" value="1"/>
</dbReference>
<reference evidence="1 2" key="1">
    <citation type="submission" date="2024-03" db="EMBL/GenBank/DDBJ databases">
        <title>Adaptation during the transition from Ophiocordyceps entomopathogen to insect associate is accompanied by gene loss and intensified selection.</title>
        <authorList>
            <person name="Ward C.M."/>
            <person name="Onetto C.A."/>
            <person name="Borneman A.R."/>
        </authorList>
    </citation>
    <scope>NUCLEOTIDE SEQUENCE [LARGE SCALE GENOMIC DNA]</scope>
    <source>
        <strain evidence="1">AWRI1</strain>
        <tissue evidence="1">Single Adult Female</tissue>
    </source>
</reference>
<keyword evidence="2" id="KW-1185">Reference proteome</keyword>
<evidence type="ECO:0000313" key="1">
    <source>
        <dbReference type="EMBL" id="KAK7603872.1"/>
    </source>
</evidence>